<dbReference type="EMBL" id="MLJW01000126">
    <property type="protein sequence ID" value="OIQ97867.1"/>
    <property type="molecule type" value="Genomic_DNA"/>
</dbReference>
<proteinExistence type="predicted"/>
<accession>A0A1J5S7V6</accession>
<name>A0A1J5S7V6_9ZZZZ</name>
<feature type="region of interest" description="Disordered" evidence="1">
    <location>
        <begin position="49"/>
        <end position="69"/>
    </location>
</feature>
<gene>
    <name evidence="2" type="ORF">GALL_200490</name>
</gene>
<evidence type="ECO:0000313" key="2">
    <source>
        <dbReference type="EMBL" id="OIQ97867.1"/>
    </source>
</evidence>
<organism evidence="2">
    <name type="scientific">mine drainage metagenome</name>
    <dbReference type="NCBI Taxonomy" id="410659"/>
    <lineage>
        <taxon>unclassified sequences</taxon>
        <taxon>metagenomes</taxon>
        <taxon>ecological metagenomes</taxon>
    </lineage>
</organism>
<comment type="caution">
    <text evidence="2">The sequence shown here is derived from an EMBL/GenBank/DDBJ whole genome shotgun (WGS) entry which is preliminary data.</text>
</comment>
<sequence>MFFIPAIMAGCMALFAVAVPPSDGAAHKPAAATTPAKPAPKATAAIATAPAPARSTPAKPVPPCAQAAAPRQGFTPETLMAALRRAGYGASAMALPRGAPSVSGVIATRIDKADVVILLDRCGKTGTSRTCTVFLSTTFIDDKGLLDPALISRMNGHMVFGKATLKPGAGGHAAFMLSYAVSADVAADPGAIVAALRNFRTDISRAFSVYRSAAERRTR</sequence>
<dbReference type="AlphaFoldDB" id="A0A1J5S7V6"/>
<evidence type="ECO:0008006" key="3">
    <source>
        <dbReference type="Google" id="ProtNLM"/>
    </source>
</evidence>
<feature type="compositionally biased region" description="Low complexity" evidence="1">
    <location>
        <begin position="49"/>
        <end position="58"/>
    </location>
</feature>
<reference evidence="2" key="1">
    <citation type="submission" date="2016-10" db="EMBL/GenBank/DDBJ databases">
        <title>Sequence of Gallionella enrichment culture.</title>
        <authorList>
            <person name="Poehlein A."/>
            <person name="Muehling M."/>
            <person name="Daniel R."/>
        </authorList>
    </citation>
    <scope>NUCLEOTIDE SEQUENCE</scope>
</reference>
<protein>
    <recommendedName>
        <fullName evidence="3">YbjN domain-containing protein</fullName>
    </recommendedName>
</protein>
<evidence type="ECO:0000256" key="1">
    <source>
        <dbReference type="SAM" id="MobiDB-lite"/>
    </source>
</evidence>